<dbReference type="OrthoDB" id="414175at2759"/>
<keyword evidence="11" id="KW-0547">Nucleotide-binding</keyword>
<evidence type="ECO:0000256" key="14">
    <source>
        <dbReference type="ARBA" id="ARBA00023136"/>
    </source>
</evidence>
<feature type="region of interest" description="Disordered" evidence="21">
    <location>
        <begin position="1"/>
        <end position="51"/>
    </location>
</feature>
<evidence type="ECO:0000256" key="19">
    <source>
        <dbReference type="ARBA" id="ARBA00048842"/>
    </source>
</evidence>
<evidence type="ECO:0000256" key="16">
    <source>
        <dbReference type="ARBA" id="ARBA00023180"/>
    </source>
</evidence>
<dbReference type="GO" id="GO:0030145">
    <property type="term" value="F:manganese ion binding"/>
    <property type="evidence" value="ECO:0007669"/>
    <property type="project" value="UniProtKB-ARBA"/>
</dbReference>
<comment type="catalytic activity">
    <reaction evidence="19">
        <text>an N-acetyl-alpha-D-galactosaminyl derivative + UDP-alpha-D-galactose = a beta-D-galactosyl-(1-&gt;3)-N-acetyl-alpha-D-galactosaminyl derivative + UDP + H(+)</text>
        <dbReference type="Rhea" id="RHEA:15621"/>
        <dbReference type="ChEBI" id="CHEBI:15378"/>
        <dbReference type="ChEBI" id="CHEBI:28257"/>
        <dbReference type="ChEBI" id="CHEBI:58223"/>
        <dbReference type="ChEBI" id="CHEBI:66914"/>
        <dbReference type="ChEBI" id="CHEBI:133470"/>
        <dbReference type="EC" id="2.4.1.122"/>
    </reaction>
</comment>
<sequence length="578" mass="64631">MAPRPGPKSGPGSAAHEHPFPGSSLQGRGGAVRTHADPCGPIQNHTDPYGPVWTHRDQYGLVRTHMDQHGTFLCEEGAGDHLARVDEPQSCSYVLTVHTPRICHHPLLRPSPGAAPQPILCQPALSPAQYVQYVRAQVSDTKRKVEEISEELRTLDTRLWSERDAEPPGTPPEGAPEAHGDDARRKIHFRVIRSLGDLLHFIEELKESSRKAKEKVSEEEEVEGAAAKAPPAPAEPSAGDRERPEEEEEDEEDEEELLGGFGKELEAALLPREQMAQLKEEVKTEMEKEFDSIINEVEDELQSEGLKGEFDRTRASRSLASTLNRLMDKLDGGGEREEEEGAGRKSRPGQQEPPQGDALYERVRVLCWVMTSPSTLRTRAWHVRATWARHCNAVLFMSSAPERSLPAVGLPVGEGRHQLYWKTMRAFQYVHEHHLDRAEWFLKADDDTFVVVANLRWLLAGRSPEAPLYLGKRFRPFVRQGYMSGGAGYVLSKGALRLLAAAFAAGTCTHSSPVEDVALGQCLEKLGVAAEDTRDSQGRETFHPFPPEQHLTQPLPRDRYYPQYSYYPVQWDIGWPMA</sequence>
<evidence type="ECO:0000256" key="7">
    <source>
        <dbReference type="ARBA" id="ARBA00022676"/>
    </source>
</evidence>
<feature type="region of interest" description="Disordered" evidence="21">
    <location>
        <begin position="326"/>
        <end position="356"/>
    </location>
</feature>
<evidence type="ECO:0000256" key="20">
    <source>
        <dbReference type="ARBA" id="ARBA00059245"/>
    </source>
</evidence>
<accession>A0A0Q3QAE6</accession>
<dbReference type="STRING" id="12930.A0A0Q3QAE6"/>
<feature type="domain" description="Fringe-like glycosyltransferase" evidence="22">
    <location>
        <begin position="369"/>
        <end position="531"/>
    </location>
</feature>
<organism evidence="23 24">
    <name type="scientific">Amazona aestiva</name>
    <name type="common">Blue-fronted Amazon parrot</name>
    <dbReference type="NCBI Taxonomy" id="12930"/>
    <lineage>
        <taxon>Eukaryota</taxon>
        <taxon>Metazoa</taxon>
        <taxon>Chordata</taxon>
        <taxon>Craniata</taxon>
        <taxon>Vertebrata</taxon>
        <taxon>Euteleostomi</taxon>
        <taxon>Archelosauria</taxon>
        <taxon>Archosauria</taxon>
        <taxon>Dinosauria</taxon>
        <taxon>Saurischia</taxon>
        <taxon>Theropoda</taxon>
        <taxon>Coelurosauria</taxon>
        <taxon>Aves</taxon>
        <taxon>Neognathae</taxon>
        <taxon>Neoaves</taxon>
        <taxon>Telluraves</taxon>
        <taxon>Australaves</taxon>
        <taxon>Psittaciformes</taxon>
        <taxon>Psittacidae</taxon>
        <taxon>Amazona</taxon>
    </lineage>
</organism>
<feature type="region of interest" description="Disordered" evidence="21">
    <location>
        <begin position="209"/>
        <end position="258"/>
    </location>
</feature>
<evidence type="ECO:0000256" key="17">
    <source>
        <dbReference type="ARBA" id="ARBA00023211"/>
    </source>
</evidence>
<keyword evidence="24" id="KW-1185">Reference proteome</keyword>
<keyword evidence="17" id="KW-0464">Manganese</keyword>
<dbReference type="PANTHER" id="PTHR23033:SF14">
    <property type="entry name" value="GLYCOPROTEIN-N-ACETYLGALACTOSAMINE 3-BETA-GALACTOSYLTRANSFERASE 1-RELATED"/>
    <property type="match status" value="1"/>
</dbReference>
<comment type="pathway">
    <text evidence="3">Protein modification; protein glycosylation.</text>
</comment>
<evidence type="ECO:0000256" key="10">
    <source>
        <dbReference type="ARBA" id="ARBA00022723"/>
    </source>
</evidence>
<comment type="function">
    <text evidence="20">Glycosyltransferase that generates the core 1 O-glycan Gal-beta1-3GalNAc-alpha1-Ser/Thr (T antigen), which is a precursor for many extended O-glycans in glycoproteins.</text>
</comment>
<proteinExistence type="inferred from homology"/>
<keyword evidence="10" id="KW-0479">Metal-binding</keyword>
<dbReference type="AlphaFoldDB" id="A0A0Q3QAE6"/>
<evidence type="ECO:0000313" key="24">
    <source>
        <dbReference type="Proteomes" id="UP000051836"/>
    </source>
</evidence>
<keyword evidence="9" id="KW-0812">Transmembrane</keyword>
<keyword evidence="8" id="KW-0808">Transferase</keyword>
<evidence type="ECO:0000256" key="11">
    <source>
        <dbReference type="ARBA" id="ARBA00022741"/>
    </source>
</evidence>
<evidence type="ECO:0000256" key="4">
    <source>
        <dbReference type="ARBA" id="ARBA00006462"/>
    </source>
</evidence>
<evidence type="ECO:0000256" key="18">
    <source>
        <dbReference type="ARBA" id="ARBA00040898"/>
    </source>
</evidence>
<evidence type="ECO:0000259" key="22">
    <source>
        <dbReference type="Pfam" id="PF02434"/>
    </source>
</evidence>
<dbReference type="EC" id="2.4.1.122" evidence="6"/>
<evidence type="ECO:0000256" key="8">
    <source>
        <dbReference type="ARBA" id="ARBA00022679"/>
    </source>
</evidence>
<evidence type="ECO:0000256" key="9">
    <source>
        <dbReference type="ARBA" id="ARBA00022692"/>
    </source>
</evidence>
<dbReference type="EMBL" id="LMAW01000860">
    <property type="protein sequence ID" value="KQK85212.1"/>
    <property type="molecule type" value="Genomic_DNA"/>
</dbReference>
<dbReference type="InterPro" id="IPR026050">
    <property type="entry name" value="C1GALT1/C1GALT1_chp1"/>
</dbReference>
<name>A0A0Q3QAE6_AMAAE</name>
<dbReference type="GO" id="GO:0000166">
    <property type="term" value="F:nucleotide binding"/>
    <property type="evidence" value="ECO:0007669"/>
    <property type="project" value="UniProtKB-KW"/>
</dbReference>
<evidence type="ECO:0000313" key="23">
    <source>
        <dbReference type="EMBL" id="KQK85212.1"/>
    </source>
</evidence>
<dbReference type="PANTHER" id="PTHR23033">
    <property type="entry name" value="BETA1,3-GALACTOSYLTRANSFERASE"/>
    <property type="match status" value="1"/>
</dbReference>
<comment type="subcellular location">
    <subcellularLocation>
        <location evidence="2">Membrane</location>
        <topology evidence="2">Single-pass type II membrane protein</topology>
    </subcellularLocation>
</comment>
<dbReference type="Proteomes" id="UP000051836">
    <property type="component" value="Unassembled WGS sequence"/>
</dbReference>
<evidence type="ECO:0000256" key="12">
    <source>
        <dbReference type="ARBA" id="ARBA00022968"/>
    </source>
</evidence>
<feature type="compositionally biased region" description="Acidic residues" evidence="21">
    <location>
        <begin position="245"/>
        <end position="257"/>
    </location>
</feature>
<keyword evidence="16" id="KW-0325">Glycoprotein</keyword>
<keyword evidence="15" id="KW-1015">Disulfide bond</keyword>
<comment type="caution">
    <text evidence="23">The sequence shown here is derived from an EMBL/GenBank/DDBJ whole genome shotgun (WGS) entry which is preliminary data.</text>
</comment>
<dbReference type="Pfam" id="PF02434">
    <property type="entry name" value="Fringe"/>
    <property type="match status" value="1"/>
</dbReference>
<feature type="compositionally biased region" description="Basic and acidic residues" evidence="21">
    <location>
        <begin position="326"/>
        <end position="335"/>
    </location>
</feature>
<evidence type="ECO:0000256" key="3">
    <source>
        <dbReference type="ARBA" id="ARBA00004922"/>
    </source>
</evidence>
<feature type="region of interest" description="Disordered" evidence="21">
    <location>
        <begin position="158"/>
        <end position="182"/>
    </location>
</feature>
<keyword evidence="14" id="KW-0472">Membrane</keyword>
<evidence type="ECO:0000256" key="5">
    <source>
        <dbReference type="ARBA" id="ARBA00011748"/>
    </source>
</evidence>
<gene>
    <name evidence="23" type="ORF">AAES_42056</name>
</gene>
<keyword evidence="7" id="KW-0328">Glycosyltransferase</keyword>
<evidence type="ECO:0000256" key="15">
    <source>
        <dbReference type="ARBA" id="ARBA00023157"/>
    </source>
</evidence>
<keyword evidence="12" id="KW-0735">Signal-anchor</keyword>
<comment type="subunit">
    <text evidence="5">Homodimer; disulfide-linked.</text>
</comment>
<reference evidence="23 24" key="1">
    <citation type="submission" date="2015-10" db="EMBL/GenBank/DDBJ databases">
        <authorList>
            <person name="Gilbert D.G."/>
        </authorList>
    </citation>
    <scope>NUCLEOTIDE SEQUENCE [LARGE SCALE GENOMIC DNA]</scope>
    <source>
        <strain evidence="23">FVVF132</strain>
    </source>
</reference>
<protein>
    <recommendedName>
        <fullName evidence="18">Glycoprotein-N-acetylgalactosamine 3-beta-galactosyltransferase 1</fullName>
        <ecNumber evidence="6">2.4.1.122</ecNumber>
    </recommendedName>
</protein>
<dbReference type="Gene3D" id="3.90.550.50">
    <property type="match status" value="1"/>
</dbReference>
<evidence type="ECO:0000256" key="6">
    <source>
        <dbReference type="ARBA" id="ARBA00012557"/>
    </source>
</evidence>
<evidence type="ECO:0000256" key="13">
    <source>
        <dbReference type="ARBA" id="ARBA00022989"/>
    </source>
</evidence>
<dbReference type="InterPro" id="IPR003378">
    <property type="entry name" value="Fringe-like_glycosylTrfase"/>
</dbReference>
<comment type="cofactor">
    <cofactor evidence="1">
        <name>Mn(2+)</name>
        <dbReference type="ChEBI" id="CHEBI:29035"/>
    </cofactor>
</comment>
<evidence type="ECO:0000256" key="2">
    <source>
        <dbReference type="ARBA" id="ARBA00004606"/>
    </source>
</evidence>
<dbReference type="UniPathway" id="UPA00378"/>
<evidence type="ECO:0000256" key="21">
    <source>
        <dbReference type="SAM" id="MobiDB-lite"/>
    </source>
</evidence>
<evidence type="ECO:0000256" key="1">
    <source>
        <dbReference type="ARBA" id="ARBA00001936"/>
    </source>
</evidence>
<keyword evidence="13" id="KW-1133">Transmembrane helix</keyword>
<dbReference type="FunFam" id="3.90.550.50:FF:000017">
    <property type="entry name" value="Glycoprotein-N-acetylgalactosamine 3-beta-galactosyltransferase 1"/>
    <property type="match status" value="1"/>
</dbReference>
<dbReference type="GO" id="GO:0016020">
    <property type="term" value="C:membrane"/>
    <property type="evidence" value="ECO:0007669"/>
    <property type="project" value="UniProtKB-SubCell"/>
</dbReference>
<comment type="similarity">
    <text evidence="4">Belongs to the glycosyltransferase 31 family. Beta3-Gal-T subfamily.</text>
</comment>
<dbReference type="GO" id="GO:0016263">
    <property type="term" value="F:glycoprotein-N-acetylgalactosamine 3-beta-galactosyltransferase activity"/>
    <property type="evidence" value="ECO:0007669"/>
    <property type="project" value="UniProtKB-EC"/>
</dbReference>